<feature type="region of interest" description="Disordered" evidence="1">
    <location>
        <begin position="27"/>
        <end position="71"/>
    </location>
</feature>
<feature type="chain" id="PRO_5043553408" description="Secreted protein" evidence="2">
    <location>
        <begin position="19"/>
        <end position="71"/>
    </location>
</feature>
<protein>
    <recommendedName>
        <fullName evidence="5">Secreted protein</fullName>
    </recommendedName>
</protein>
<evidence type="ECO:0000256" key="2">
    <source>
        <dbReference type="SAM" id="SignalP"/>
    </source>
</evidence>
<feature type="compositionally biased region" description="Polar residues" evidence="1">
    <location>
        <begin position="61"/>
        <end position="71"/>
    </location>
</feature>
<dbReference type="Proteomes" id="UP001488805">
    <property type="component" value="Unassembled WGS sequence"/>
</dbReference>
<dbReference type="EMBL" id="JBCEZU010000002">
    <property type="protein sequence ID" value="KAK9541150.1"/>
    <property type="molecule type" value="Genomic_DNA"/>
</dbReference>
<accession>A0AAW1G3W9</accession>
<name>A0AAW1G3W9_ZOAVI</name>
<evidence type="ECO:0000256" key="1">
    <source>
        <dbReference type="SAM" id="MobiDB-lite"/>
    </source>
</evidence>
<sequence>MISPPRIATLTWWRSLSGSVILGAMLHPKANRSQGRAQTKSGSKRPRAHGHLARTRETGAPSRSQTQEGTS</sequence>
<organism evidence="3 4">
    <name type="scientific">Zoarces viviparus</name>
    <name type="common">Viviparous eelpout</name>
    <name type="synonym">Blennius viviparus</name>
    <dbReference type="NCBI Taxonomy" id="48416"/>
    <lineage>
        <taxon>Eukaryota</taxon>
        <taxon>Metazoa</taxon>
        <taxon>Chordata</taxon>
        <taxon>Craniata</taxon>
        <taxon>Vertebrata</taxon>
        <taxon>Euteleostomi</taxon>
        <taxon>Actinopterygii</taxon>
        <taxon>Neopterygii</taxon>
        <taxon>Teleostei</taxon>
        <taxon>Neoteleostei</taxon>
        <taxon>Acanthomorphata</taxon>
        <taxon>Eupercaria</taxon>
        <taxon>Perciformes</taxon>
        <taxon>Cottioidei</taxon>
        <taxon>Zoarcales</taxon>
        <taxon>Zoarcidae</taxon>
        <taxon>Zoarcinae</taxon>
        <taxon>Zoarces</taxon>
    </lineage>
</organism>
<evidence type="ECO:0008006" key="5">
    <source>
        <dbReference type="Google" id="ProtNLM"/>
    </source>
</evidence>
<evidence type="ECO:0000313" key="4">
    <source>
        <dbReference type="Proteomes" id="UP001488805"/>
    </source>
</evidence>
<gene>
    <name evidence="3" type="ORF">VZT92_001217</name>
</gene>
<keyword evidence="2" id="KW-0732">Signal</keyword>
<feature type="compositionally biased region" description="Polar residues" evidence="1">
    <location>
        <begin position="31"/>
        <end position="41"/>
    </location>
</feature>
<keyword evidence="4" id="KW-1185">Reference proteome</keyword>
<dbReference type="AlphaFoldDB" id="A0AAW1G3W9"/>
<evidence type="ECO:0000313" key="3">
    <source>
        <dbReference type="EMBL" id="KAK9541150.1"/>
    </source>
</evidence>
<feature type="compositionally biased region" description="Basic residues" evidence="1">
    <location>
        <begin position="42"/>
        <end position="53"/>
    </location>
</feature>
<comment type="caution">
    <text evidence="3">The sequence shown here is derived from an EMBL/GenBank/DDBJ whole genome shotgun (WGS) entry which is preliminary data.</text>
</comment>
<reference evidence="3 4" key="1">
    <citation type="journal article" date="2024" name="Genome Biol. Evol.">
        <title>Chromosome-level genome assembly of the viviparous eelpout Zoarces viviparus.</title>
        <authorList>
            <person name="Fuhrmann N."/>
            <person name="Brasseur M.V."/>
            <person name="Bakowski C.E."/>
            <person name="Podsiadlowski L."/>
            <person name="Prost S."/>
            <person name="Krehenwinkel H."/>
            <person name="Mayer C."/>
        </authorList>
    </citation>
    <scope>NUCLEOTIDE SEQUENCE [LARGE SCALE GENOMIC DNA]</scope>
    <source>
        <strain evidence="3">NO-MEL_2022_Ind0_liver</strain>
    </source>
</reference>
<feature type="signal peptide" evidence="2">
    <location>
        <begin position="1"/>
        <end position="18"/>
    </location>
</feature>
<proteinExistence type="predicted"/>